<sequence>MRFSRQPRFLEQSNVQINNVLEIRLAPKHWNRIKITAWQRRRTYSTISRYCVLRLARKCSLRWTARLETATAGVRRGLEIAQNTHRHMMCLYGDDEKIIRLAAMELGLTLTAFVRLALELYLDSLAMEKHSNGFVSNQKLTWEGIRFTEEIQIYAENGGGWPFLRSLHCFRFEIDSYW</sequence>
<keyword evidence="2" id="KW-1185">Reference proteome</keyword>
<accession>I4B661</accession>
<dbReference type="KEGG" id="tpx:Turpa_2122"/>
<dbReference type="HOGENOM" id="CLU_1420905_0_0_12"/>
<organism evidence="1 2">
    <name type="scientific">Turneriella parva (strain ATCC BAA-1111 / DSM 21527 / NCTC 11395 / H)</name>
    <name type="common">Leptospira parva</name>
    <dbReference type="NCBI Taxonomy" id="869212"/>
    <lineage>
        <taxon>Bacteria</taxon>
        <taxon>Pseudomonadati</taxon>
        <taxon>Spirochaetota</taxon>
        <taxon>Spirochaetia</taxon>
        <taxon>Leptospirales</taxon>
        <taxon>Leptospiraceae</taxon>
        <taxon>Turneriella</taxon>
    </lineage>
</organism>
<dbReference type="Proteomes" id="UP000006048">
    <property type="component" value="Chromosome"/>
</dbReference>
<evidence type="ECO:0000313" key="1">
    <source>
        <dbReference type="EMBL" id="AFM12768.1"/>
    </source>
</evidence>
<dbReference type="EMBL" id="CP002959">
    <property type="protein sequence ID" value="AFM12768.1"/>
    <property type="molecule type" value="Genomic_DNA"/>
</dbReference>
<proteinExistence type="predicted"/>
<evidence type="ECO:0000313" key="2">
    <source>
        <dbReference type="Proteomes" id="UP000006048"/>
    </source>
</evidence>
<gene>
    <name evidence="1" type="ordered locus">Turpa_2122</name>
</gene>
<protein>
    <submittedName>
        <fullName evidence="1">Uncharacterized protein</fullName>
    </submittedName>
</protein>
<reference evidence="1 2" key="1">
    <citation type="submission" date="2012-06" db="EMBL/GenBank/DDBJ databases">
        <title>The complete chromosome of genome of Turneriella parva DSM 21527.</title>
        <authorList>
            <consortium name="US DOE Joint Genome Institute (JGI-PGF)"/>
            <person name="Lucas S."/>
            <person name="Han J."/>
            <person name="Lapidus A."/>
            <person name="Bruce D."/>
            <person name="Goodwin L."/>
            <person name="Pitluck S."/>
            <person name="Peters L."/>
            <person name="Kyrpides N."/>
            <person name="Mavromatis K."/>
            <person name="Ivanova N."/>
            <person name="Mikhailova N."/>
            <person name="Chertkov O."/>
            <person name="Detter J.C."/>
            <person name="Tapia R."/>
            <person name="Han C."/>
            <person name="Land M."/>
            <person name="Hauser L."/>
            <person name="Markowitz V."/>
            <person name="Cheng J.-F."/>
            <person name="Hugenholtz P."/>
            <person name="Woyke T."/>
            <person name="Wu D."/>
            <person name="Gronow S."/>
            <person name="Wellnitz S."/>
            <person name="Brambilla E."/>
            <person name="Klenk H.-P."/>
            <person name="Eisen J.A."/>
        </authorList>
    </citation>
    <scope>NUCLEOTIDE SEQUENCE [LARGE SCALE GENOMIC DNA]</scope>
    <source>
        <strain evidence="2">ATCC BAA-1111 / DSM 21527 / NCTC 11395 / H</strain>
    </source>
</reference>
<dbReference type="AlphaFoldDB" id="I4B661"/>
<dbReference type="STRING" id="869212.Turpa_2122"/>
<dbReference type="PATRIC" id="fig|869212.3.peg.2128"/>
<name>I4B661_TURPD</name>